<keyword evidence="1" id="KW-1133">Transmembrane helix</keyword>
<keyword evidence="1" id="KW-0812">Transmembrane</keyword>
<sequence>MRPAEVVRDNGAIDVFAVEKVVVSPRALHYEVQRLDNPFLENALKMSARSSNAVKWSFFVSILTIVVLILS</sequence>
<gene>
    <name evidence="2" type="ORF">SAMN02745108_01304</name>
</gene>
<dbReference type="AlphaFoldDB" id="A0A1T4MMJ8"/>
<protein>
    <submittedName>
        <fullName evidence="2">Uncharacterized protein</fullName>
    </submittedName>
</protein>
<accession>A0A1T4MMJ8</accession>
<organism evidence="2 3">
    <name type="scientific">Fibrobacter intestinalis</name>
    <dbReference type="NCBI Taxonomy" id="28122"/>
    <lineage>
        <taxon>Bacteria</taxon>
        <taxon>Pseudomonadati</taxon>
        <taxon>Fibrobacterota</taxon>
        <taxon>Fibrobacteria</taxon>
        <taxon>Fibrobacterales</taxon>
        <taxon>Fibrobacteraceae</taxon>
        <taxon>Fibrobacter</taxon>
    </lineage>
</organism>
<dbReference type="STRING" id="28122.SAMN02745108_01304"/>
<reference evidence="2 3" key="1">
    <citation type="submission" date="2017-02" db="EMBL/GenBank/DDBJ databases">
        <authorList>
            <person name="Peterson S.W."/>
        </authorList>
    </citation>
    <scope>NUCLEOTIDE SEQUENCE [LARGE SCALE GENOMIC DNA]</scope>
    <source>
        <strain evidence="2 3">ATCC 43854</strain>
    </source>
</reference>
<evidence type="ECO:0000313" key="2">
    <source>
        <dbReference type="EMBL" id="SJZ68091.1"/>
    </source>
</evidence>
<feature type="transmembrane region" description="Helical" evidence="1">
    <location>
        <begin position="53"/>
        <end position="70"/>
    </location>
</feature>
<dbReference type="Proteomes" id="UP000190449">
    <property type="component" value="Unassembled WGS sequence"/>
</dbReference>
<dbReference type="EMBL" id="FUWU01000019">
    <property type="protein sequence ID" value="SJZ68091.1"/>
    <property type="molecule type" value="Genomic_DNA"/>
</dbReference>
<name>A0A1T4MMJ8_9BACT</name>
<evidence type="ECO:0000313" key="3">
    <source>
        <dbReference type="Proteomes" id="UP000190449"/>
    </source>
</evidence>
<keyword evidence="1" id="KW-0472">Membrane</keyword>
<evidence type="ECO:0000256" key="1">
    <source>
        <dbReference type="SAM" id="Phobius"/>
    </source>
</evidence>
<proteinExistence type="predicted"/>